<protein>
    <recommendedName>
        <fullName evidence="1">DNA-directed DNA polymerase</fullName>
        <ecNumber evidence="1">2.7.7.7</ecNumber>
    </recommendedName>
</protein>
<keyword evidence="2" id="KW-0808">Transferase</keyword>
<dbReference type="RefSeq" id="WP_121625267.1">
    <property type="nucleotide sequence ID" value="NZ_JACIIW010000002.1"/>
</dbReference>
<keyword evidence="9" id="KW-1185">Reference proteome</keyword>
<sequence>MVAVRPGDADTALARRDPSKQVVLIFGPDMGLVRERAAALVRRSIPDTADPFALVRLDGDELSSDPRRLVDETRTIGLFGGERVIWVRAGSRNIVPALAPVLAEPSGTLVVVEAGDLKRGAPLRAACENSPHALAIACYADTERDLARLVDTMLGEAGLAIDPDARELLVSLIGGDRLASRGEIAKLALYAQGGKRVSAEDVRAIVGDASALALDDVVDAALAGETADAVQALGKAFGAATRPDAVLGALLRALASLHQMALQVEGGSSVDRVIDGARPQVHFSRKPKLSAALRALPAGRVLKAMLAVDEAVLAARRSAPLAQAICERTVLQVAQQAAAGRRRGR</sequence>
<dbReference type="GO" id="GO:0003677">
    <property type="term" value="F:DNA binding"/>
    <property type="evidence" value="ECO:0007669"/>
    <property type="project" value="InterPro"/>
</dbReference>
<evidence type="ECO:0000256" key="3">
    <source>
        <dbReference type="ARBA" id="ARBA00022695"/>
    </source>
</evidence>
<evidence type="ECO:0000313" key="9">
    <source>
        <dbReference type="Proteomes" id="UP000269692"/>
    </source>
</evidence>
<keyword evidence="3" id="KW-0548">Nucleotidyltransferase</keyword>
<dbReference type="Gene3D" id="1.10.8.60">
    <property type="match status" value="1"/>
</dbReference>
<dbReference type="EMBL" id="RCTF01000023">
    <property type="protein sequence ID" value="RLP73268.1"/>
    <property type="molecule type" value="Genomic_DNA"/>
</dbReference>
<dbReference type="Proteomes" id="UP000269692">
    <property type="component" value="Unassembled WGS sequence"/>
</dbReference>
<dbReference type="InterPro" id="IPR027417">
    <property type="entry name" value="P-loop_NTPase"/>
</dbReference>
<evidence type="ECO:0000256" key="4">
    <source>
        <dbReference type="ARBA" id="ARBA00022705"/>
    </source>
</evidence>
<dbReference type="InterPro" id="IPR005790">
    <property type="entry name" value="DNA_polIII_delta"/>
</dbReference>
<dbReference type="OrthoDB" id="9804983at2"/>
<comment type="catalytic activity">
    <reaction evidence="7">
        <text>DNA(n) + a 2'-deoxyribonucleoside 5'-triphosphate = DNA(n+1) + diphosphate</text>
        <dbReference type="Rhea" id="RHEA:22508"/>
        <dbReference type="Rhea" id="RHEA-COMP:17339"/>
        <dbReference type="Rhea" id="RHEA-COMP:17340"/>
        <dbReference type="ChEBI" id="CHEBI:33019"/>
        <dbReference type="ChEBI" id="CHEBI:61560"/>
        <dbReference type="ChEBI" id="CHEBI:173112"/>
        <dbReference type="EC" id="2.7.7.7"/>
    </reaction>
</comment>
<dbReference type="GO" id="GO:0009360">
    <property type="term" value="C:DNA polymerase III complex"/>
    <property type="evidence" value="ECO:0007669"/>
    <property type="project" value="TreeGrafter"/>
</dbReference>
<name>A0A3L6ZZV9_9HYPH</name>
<dbReference type="PANTHER" id="PTHR34388:SF1">
    <property type="entry name" value="DNA POLYMERASE III SUBUNIT DELTA"/>
    <property type="match status" value="1"/>
</dbReference>
<dbReference type="SUPFAM" id="SSF48019">
    <property type="entry name" value="post-AAA+ oligomerization domain-like"/>
    <property type="match status" value="1"/>
</dbReference>
<gene>
    <name evidence="8" type="ORF">D9R14_20725</name>
</gene>
<evidence type="ECO:0000256" key="6">
    <source>
        <dbReference type="ARBA" id="ARBA00034754"/>
    </source>
</evidence>
<dbReference type="InterPro" id="IPR008921">
    <property type="entry name" value="DNA_pol3_clamp-load_cplx_C"/>
</dbReference>
<evidence type="ECO:0000256" key="1">
    <source>
        <dbReference type="ARBA" id="ARBA00012417"/>
    </source>
</evidence>
<dbReference type="AlphaFoldDB" id="A0A3L6ZZV9"/>
<dbReference type="EC" id="2.7.7.7" evidence="1"/>
<dbReference type="GO" id="GO:0006261">
    <property type="term" value="P:DNA-templated DNA replication"/>
    <property type="evidence" value="ECO:0007669"/>
    <property type="project" value="TreeGrafter"/>
</dbReference>
<proteinExistence type="inferred from homology"/>
<comment type="similarity">
    <text evidence="6">Belongs to the DNA polymerase HolA subunit family.</text>
</comment>
<organism evidence="8 9">
    <name type="scientific">Xanthobacter tagetidis</name>
    <dbReference type="NCBI Taxonomy" id="60216"/>
    <lineage>
        <taxon>Bacteria</taxon>
        <taxon>Pseudomonadati</taxon>
        <taxon>Pseudomonadota</taxon>
        <taxon>Alphaproteobacteria</taxon>
        <taxon>Hyphomicrobiales</taxon>
        <taxon>Xanthobacteraceae</taxon>
        <taxon>Xanthobacter</taxon>
    </lineage>
</organism>
<dbReference type="PANTHER" id="PTHR34388">
    <property type="entry name" value="DNA POLYMERASE III SUBUNIT DELTA"/>
    <property type="match status" value="1"/>
</dbReference>
<dbReference type="NCBIfam" id="TIGR01128">
    <property type="entry name" value="holA"/>
    <property type="match status" value="1"/>
</dbReference>
<evidence type="ECO:0000256" key="7">
    <source>
        <dbReference type="ARBA" id="ARBA00049244"/>
    </source>
</evidence>
<keyword evidence="4" id="KW-0235">DNA replication</keyword>
<dbReference type="GO" id="GO:0003887">
    <property type="term" value="F:DNA-directed DNA polymerase activity"/>
    <property type="evidence" value="ECO:0007669"/>
    <property type="project" value="UniProtKB-KW"/>
</dbReference>
<keyword evidence="5" id="KW-0239">DNA-directed DNA polymerase</keyword>
<evidence type="ECO:0000256" key="2">
    <source>
        <dbReference type="ARBA" id="ARBA00022679"/>
    </source>
</evidence>
<evidence type="ECO:0000256" key="5">
    <source>
        <dbReference type="ARBA" id="ARBA00022932"/>
    </source>
</evidence>
<reference evidence="8 9" key="1">
    <citation type="submission" date="2018-10" db="EMBL/GenBank/DDBJ databases">
        <title>Xanthobacter tagetidis genome sequencing and assembly.</title>
        <authorList>
            <person name="Maclea K.S."/>
            <person name="Goen A.E."/>
            <person name="Fatima S.A."/>
        </authorList>
    </citation>
    <scope>NUCLEOTIDE SEQUENCE [LARGE SCALE GENOMIC DNA]</scope>
    <source>
        <strain evidence="8 9">ATCC 700314</strain>
    </source>
</reference>
<dbReference type="Gene3D" id="1.20.272.10">
    <property type="match status" value="1"/>
</dbReference>
<dbReference type="SUPFAM" id="SSF52540">
    <property type="entry name" value="P-loop containing nucleoside triphosphate hydrolases"/>
    <property type="match status" value="1"/>
</dbReference>
<dbReference type="Gene3D" id="3.40.50.300">
    <property type="entry name" value="P-loop containing nucleotide triphosphate hydrolases"/>
    <property type="match status" value="1"/>
</dbReference>
<comment type="caution">
    <text evidence="8">The sequence shown here is derived from an EMBL/GenBank/DDBJ whole genome shotgun (WGS) entry which is preliminary data.</text>
</comment>
<evidence type="ECO:0000313" key="8">
    <source>
        <dbReference type="EMBL" id="RLP73268.1"/>
    </source>
</evidence>
<accession>A0A3L6ZZV9</accession>